<evidence type="ECO:0000313" key="8">
    <source>
        <dbReference type="RefSeq" id="XP_019617742.1"/>
    </source>
</evidence>
<feature type="compositionally biased region" description="Polar residues" evidence="5">
    <location>
        <begin position="74"/>
        <end position="177"/>
    </location>
</feature>
<gene>
    <name evidence="8" type="primary">LOC109465041</name>
</gene>
<dbReference type="Proteomes" id="UP000515135">
    <property type="component" value="Unplaced"/>
</dbReference>
<feature type="transmembrane region" description="Helical" evidence="6">
    <location>
        <begin position="7"/>
        <end position="29"/>
    </location>
</feature>
<dbReference type="PANTHER" id="PTHR10671:SF34">
    <property type="entry name" value="PROTEIN NKG7"/>
    <property type="match status" value="1"/>
</dbReference>
<evidence type="ECO:0000256" key="4">
    <source>
        <dbReference type="ARBA" id="ARBA00023136"/>
    </source>
</evidence>
<dbReference type="KEGG" id="bbel:109465041"/>
<evidence type="ECO:0000256" key="3">
    <source>
        <dbReference type="ARBA" id="ARBA00022989"/>
    </source>
</evidence>
<proteinExistence type="predicted"/>
<evidence type="ECO:0000256" key="2">
    <source>
        <dbReference type="ARBA" id="ARBA00022692"/>
    </source>
</evidence>
<accession>A0A6P4YG42</accession>
<feature type="region of interest" description="Disordered" evidence="5">
    <location>
        <begin position="71"/>
        <end position="178"/>
    </location>
</feature>
<evidence type="ECO:0000256" key="5">
    <source>
        <dbReference type="SAM" id="MobiDB-lite"/>
    </source>
</evidence>
<name>A0A6P4YG42_BRABE</name>
<dbReference type="OrthoDB" id="10024153at2759"/>
<organism evidence="7 8">
    <name type="scientific">Branchiostoma belcheri</name>
    <name type="common">Amphioxus</name>
    <dbReference type="NCBI Taxonomy" id="7741"/>
    <lineage>
        <taxon>Eukaryota</taxon>
        <taxon>Metazoa</taxon>
        <taxon>Chordata</taxon>
        <taxon>Cephalochordata</taxon>
        <taxon>Leptocardii</taxon>
        <taxon>Amphioxiformes</taxon>
        <taxon>Branchiostomatidae</taxon>
        <taxon>Branchiostoma</taxon>
    </lineage>
</organism>
<dbReference type="Gene3D" id="1.20.140.150">
    <property type="match status" value="2"/>
</dbReference>
<protein>
    <submittedName>
        <fullName evidence="8">Uncharacterized protein LOC109465041</fullName>
    </submittedName>
</protein>
<dbReference type="GO" id="GO:0005886">
    <property type="term" value="C:plasma membrane"/>
    <property type="evidence" value="ECO:0007669"/>
    <property type="project" value="TreeGrafter"/>
</dbReference>
<dbReference type="RefSeq" id="XP_019617742.1">
    <property type="nucleotide sequence ID" value="XM_019762183.1"/>
</dbReference>
<keyword evidence="3 6" id="KW-1133">Transmembrane helix</keyword>
<sequence>MDVRHLVGVVLTCVGLAFFLIGVITPVWVSHQAGIWPPCHWDTPDVAMGTKGLWEVCAEGKKGKLRCFHEKEQPSSSNGTGQPGTSNGTGQPSTKGTGQPMASTSNETGQPNSSNGTGQPMASTSNGPGQPNSSNGTGQPMASTSNGPGEPSTNGTSQLSSSNGTGQPSKSNGTGQPRCSREPIWTYIGLGNQTTTFHVTRFSVMLGLMLLLPGAFLAVTAACRGELDSELDGLEIFTTLIILGGVFGGIGALCYTCDYFLTHTTTPLGVSFYLTWIQTAFTVPGGILIWQKSKDELVSV</sequence>
<evidence type="ECO:0000256" key="1">
    <source>
        <dbReference type="ARBA" id="ARBA00004141"/>
    </source>
</evidence>
<keyword evidence="4 6" id="KW-0472">Membrane</keyword>
<feature type="transmembrane region" description="Helical" evidence="6">
    <location>
        <begin position="234"/>
        <end position="261"/>
    </location>
</feature>
<dbReference type="InterPro" id="IPR050579">
    <property type="entry name" value="PMP-22/EMP/MP20-like"/>
</dbReference>
<comment type="subcellular location">
    <subcellularLocation>
        <location evidence="1">Membrane</location>
        <topology evidence="1">Multi-pass membrane protein</topology>
    </subcellularLocation>
</comment>
<dbReference type="GeneID" id="109465041"/>
<keyword evidence="2 6" id="KW-0812">Transmembrane</keyword>
<feature type="transmembrane region" description="Helical" evidence="6">
    <location>
        <begin position="202"/>
        <end position="222"/>
    </location>
</feature>
<evidence type="ECO:0000256" key="6">
    <source>
        <dbReference type="SAM" id="Phobius"/>
    </source>
</evidence>
<feature type="transmembrane region" description="Helical" evidence="6">
    <location>
        <begin position="273"/>
        <end position="290"/>
    </location>
</feature>
<reference evidence="8" key="1">
    <citation type="submission" date="2025-08" db="UniProtKB">
        <authorList>
            <consortium name="RefSeq"/>
        </authorList>
    </citation>
    <scope>IDENTIFICATION</scope>
    <source>
        <tissue evidence="8">Gonad</tissue>
    </source>
</reference>
<dbReference type="PANTHER" id="PTHR10671">
    <property type="entry name" value="EPITHELIAL MEMBRANE PROTEIN-RELATED"/>
    <property type="match status" value="1"/>
</dbReference>
<keyword evidence="7" id="KW-1185">Reference proteome</keyword>
<evidence type="ECO:0000313" key="7">
    <source>
        <dbReference type="Proteomes" id="UP000515135"/>
    </source>
</evidence>
<dbReference type="AlphaFoldDB" id="A0A6P4YG42"/>